<name>A0ABS1TH16_9CLOT</name>
<dbReference type="RefSeq" id="WP_202751368.1">
    <property type="nucleotide sequence ID" value="NZ_JAESWC010000025.1"/>
</dbReference>
<keyword evidence="3" id="KW-1185">Reference proteome</keyword>
<feature type="domain" description="DUF4474" evidence="1">
    <location>
        <begin position="26"/>
        <end position="267"/>
    </location>
</feature>
<evidence type="ECO:0000313" key="3">
    <source>
        <dbReference type="Proteomes" id="UP000632377"/>
    </source>
</evidence>
<dbReference type="EMBL" id="JAESWC010000025">
    <property type="protein sequence ID" value="MBL4938605.1"/>
    <property type="molecule type" value="Genomic_DNA"/>
</dbReference>
<dbReference type="Pfam" id="PF14751">
    <property type="entry name" value="DUF4474"/>
    <property type="match status" value="1"/>
</dbReference>
<gene>
    <name evidence="2" type="ORF">JK636_23145</name>
</gene>
<accession>A0ABS1TH16</accession>
<sequence length="278" mass="32897">MFLGLKTLIAIARIRNNKDLKDKDFLDKTIETFGYAYDPTQDMFYSTMDAWQRKMGYCRLYDESAAPTGMIVDCEPFYFEYKEKRWLIELWKGQYDMTTGCEIGVYTSEWANLFVPLIYKNLFYHCASDEEILKIYVCLKKNGQPLFQREETHWWLTGFKLGEFSKPSELTMDVRITLKDKEMCNAFVESVLRAGYLQNEIQINETTVGFTFKKPHSPQPITRTKLTDWAIQVKNQYLCDKYQDVTRPFNRLTDKIIVVMVQAPEIYKNIKAVMRKKH</sequence>
<dbReference type="Proteomes" id="UP000632377">
    <property type="component" value="Unassembled WGS sequence"/>
</dbReference>
<proteinExistence type="predicted"/>
<comment type="caution">
    <text evidence="2">The sequence shown here is derived from an EMBL/GenBank/DDBJ whole genome shotgun (WGS) entry which is preliminary data.</text>
</comment>
<protein>
    <submittedName>
        <fullName evidence="2">DUF4474 domain-containing protein</fullName>
    </submittedName>
</protein>
<evidence type="ECO:0000259" key="1">
    <source>
        <dbReference type="Pfam" id="PF14751"/>
    </source>
</evidence>
<evidence type="ECO:0000313" key="2">
    <source>
        <dbReference type="EMBL" id="MBL4938605.1"/>
    </source>
</evidence>
<dbReference type="InterPro" id="IPR029322">
    <property type="entry name" value="DUF4474"/>
</dbReference>
<reference evidence="2 3" key="1">
    <citation type="submission" date="2021-01" db="EMBL/GenBank/DDBJ databases">
        <title>Genome public.</title>
        <authorList>
            <person name="Liu C."/>
            <person name="Sun Q."/>
        </authorList>
    </citation>
    <scope>NUCLEOTIDE SEQUENCE [LARGE SCALE GENOMIC DNA]</scope>
    <source>
        <strain evidence="2 3">YIM B02515</strain>
    </source>
</reference>
<organism evidence="2 3">
    <name type="scientific">Clostridium rhizosphaerae</name>
    <dbReference type="NCBI Taxonomy" id="2803861"/>
    <lineage>
        <taxon>Bacteria</taxon>
        <taxon>Bacillati</taxon>
        <taxon>Bacillota</taxon>
        <taxon>Clostridia</taxon>
        <taxon>Eubacteriales</taxon>
        <taxon>Clostridiaceae</taxon>
        <taxon>Clostridium</taxon>
    </lineage>
</organism>